<accession>A0A8J2ZKB4</accession>
<evidence type="ECO:0000256" key="3">
    <source>
        <dbReference type="ARBA" id="ARBA00023237"/>
    </source>
</evidence>
<dbReference type="PROSITE" id="PS51123">
    <property type="entry name" value="OMPA_2"/>
    <property type="match status" value="1"/>
</dbReference>
<sequence length="652" mass="69529">MRLSRIGIPVLAFIIAAGLCVLAAFFSVKAVEDSSLEGVETALSLEELDWAEVDVNGLQVFLIGEAPDEAARFEAMTAAGTVVDSARVIDQMLIAESEGIRPPEFSVEILRNDDGISVIGLIPRETDREALIERFTGIAGSSGEVSDLLEIADFPAPEGWREAIDFSMRALRDLPRSKISVSADHIAVKAMTDSESARRRVEGDLRRRTPDGVELALDLSAPRPVITPFTLRFLIDEDGARFDACSADTEAARDRILSAARAAGVPEDANCRLGLGVPSRQWGDAAVMGIKALQELGAGSITFSNADVALLAEEGTDEALFDRVVGELENGLPDLFALNAVLPETPDETDAGPPEFTATLSPEGSVQLRGRINSEIARQTADSLARASFGSEAVYTAARVDETLPASWAARVLAGLEALGELSNGAVRITPDLVSVRGNTGNPDASDEIAALLADKLGEAGEFEIDATYLEKLDASLGIPTPQECVAQIREIVGDRKITFEPGSANLDASTADVIDDIAELLQLCGDFPLEVQGHTDSQGREEMNEQLSQERAQAVLDALRNRRVLTSAYRAVGYGEERPIEDNATEAGREANRRIEFTLVQAEPAEEDSTAPEELEESATEGDTGTDEDGENTEDGSSSDDADSPEEGTGE</sequence>
<dbReference type="Pfam" id="PF00691">
    <property type="entry name" value="OmpA"/>
    <property type="match status" value="1"/>
</dbReference>
<keyword evidence="3" id="KW-0998">Cell outer membrane</keyword>
<organism evidence="7 8">
    <name type="scientific">Salipiger pallidus</name>
    <dbReference type="NCBI Taxonomy" id="1775170"/>
    <lineage>
        <taxon>Bacteria</taxon>
        <taxon>Pseudomonadati</taxon>
        <taxon>Pseudomonadota</taxon>
        <taxon>Alphaproteobacteria</taxon>
        <taxon>Rhodobacterales</taxon>
        <taxon>Roseobacteraceae</taxon>
        <taxon>Salipiger</taxon>
    </lineage>
</organism>
<comment type="subcellular location">
    <subcellularLocation>
        <location evidence="1">Cell outer membrane</location>
    </subcellularLocation>
</comment>
<dbReference type="RefSeq" id="WP_188790284.1">
    <property type="nucleotide sequence ID" value="NZ_BMJV01000004.1"/>
</dbReference>
<evidence type="ECO:0000256" key="1">
    <source>
        <dbReference type="ARBA" id="ARBA00004442"/>
    </source>
</evidence>
<dbReference type="InterPro" id="IPR036737">
    <property type="entry name" value="OmpA-like_sf"/>
</dbReference>
<dbReference type="SUPFAM" id="SSF103088">
    <property type="entry name" value="OmpA-like"/>
    <property type="match status" value="1"/>
</dbReference>
<dbReference type="AlphaFoldDB" id="A0A8J2ZKB4"/>
<evidence type="ECO:0000259" key="6">
    <source>
        <dbReference type="PROSITE" id="PS51123"/>
    </source>
</evidence>
<dbReference type="InterPro" id="IPR050330">
    <property type="entry name" value="Bact_OuterMem_StrucFunc"/>
</dbReference>
<keyword evidence="8" id="KW-1185">Reference proteome</keyword>
<dbReference type="Pfam" id="PF04972">
    <property type="entry name" value="BON"/>
    <property type="match status" value="1"/>
</dbReference>
<dbReference type="Gene3D" id="3.30.1330.60">
    <property type="entry name" value="OmpA-like domain"/>
    <property type="match status" value="1"/>
</dbReference>
<evidence type="ECO:0000256" key="4">
    <source>
        <dbReference type="PROSITE-ProRule" id="PRU00473"/>
    </source>
</evidence>
<evidence type="ECO:0000256" key="5">
    <source>
        <dbReference type="SAM" id="MobiDB-lite"/>
    </source>
</evidence>
<comment type="caution">
    <text evidence="7">The sequence shown here is derived from an EMBL/GenBank/DDBJ whole genome shotgun (WGS) entry which is preliminary data.</text>
</comment>
<evidence type="ECO:0000313" key="8">
    <source>
        <dbReference type="Proteomes" id="UP000617145"/>
    </source>
</evidence>
<evidence type="ECO:0000313" key="7">
    <source>
        <dbReference type="EMBL" id="GGG73339.1"/>
    </source>
</evidence>
<dbReference type="PANTHER" id="PTHR30329">
    <property type="entry name" value="STATOR ELEMENT OF FLAGELLAR MOTOR COMPLEX"/>
    <property type="match status" value="1"/>
</dbReference>
<proteinExistence type="predicted"/>
<reference evidence="7" key="2">
    <citation type="submission" date="2020-09" db="EMBL/GenBank/DDBJ databases">
        <authorList>
            <person name="Sun Q."/>
            <person name="Zhou Y."/>
        </authorList>
    </citation>
    <scope>NUCLEOTIDE SEQUENCE</scope>
    <source>
        <strain evidence="7">CGMCC 1.15762</strain>
    </source>
</reference>
<dbReference type="PANTHER" id="PTHR30329:SF21">
    <property type="entry name" value="LIPOPROTEIN YIAD-RELATED"/>
    <property type="match status" value="1"/>
</dbReference>
<dbReference type="InterPro" id="IPR006665">
    <property type="entry name" value="OmpA-like"/>
</dbReference>
<evidence type="ECO:0000256" key="2">
    <source>
        <dbReference type="ARBA" id="ARBA00023136"/>
    </source>
</evidence>
<dbReference type="EMBL" id="BMJV01000004">
    <property type="protein sequence ID" value="GGG73339.1"/>
    <property type="molecule type" value="Genomic_DNA"/>
</dbReference>
<name>A0A8J2ZKB4_9RHOB</name>
<dbReference type="Proteomes" id="UP000617145">
    <property type="component" value="Unassembled WGS sequence"/>
</dbReference>
<feature type="region of interest" description="Disordered" evidence="5">
    <location>
        <begin position="598"/>
        <end position="652"/>
    </location>
</feature>
<dbReference type="InterPro" id="IPR007055">
    <property type="entry name" value="BON_dom"/>
</dbReference>
<reference evidence="7" key="1">
    <citation type="journal article" date="2014" name="Int. J. Syst. Evol. Microbiol.">
        <title>Complete genome sequence of Corynebacterium casei LMG S-19264T (=DSM 44701T), isolated from a smear-ripened cheese.</title>
        <authorList>
            <consortium name="US DOE Joint Genome Institute (JGI-PGF)"/>
            <person name="Walter F."/>
            <person name="Albersmeier A."/>
            <person name="Kalinowski J."/>
            <person name="Ruckert C."/>
        </authorList>
    </citation>
    <scope>NUCLEOTIDE SEQUENCE</scope>
    <source>
        <strain evidence="7">CGMCC 1.15762</strain>
    </source>
</reference>
<keyword evidence="2 4" id="KW-0472">Membrane</keyword>
<protein>
    <submittedName>
        <fullName evidence="7">Membrane protein</fullName>
    </submittedName>
</protein>
<gene>
    <name evidence="7" type="ORF">GCM10011415_22040</name>
</gene>
<feature type="compositionally biased region" description="Acidic residues" evidence="5">
    <location>
        <begin position="605"/>
        <end position="652"/>
    </location>
</feature>
<dbReference type="GO" id="GO:0009279">
    <property type="term" value="C:cell outer membrane"/>
    <property type="evidence" value="ECO:0007669"/>
    <property type="project" value="UniProtKB-SubCell"/>
</dbReference>
<dbReference type="CDD" id="cd07185">
    <property type="entry name" value="OmpA_C-like"/>
    <property type="match status" value="1"/>
</dbReference>
<dbReference type="PRINTS" id="PR01021">
    <property type="entry name" value="OMPADOMAIN"/>
</dbReference>
<feature type="domain" description="OmpA-like" evidence="6">
    <location>
        <begin position="487"/>
        <end position="604"/>
    </location>
</feature>
<dbReference type="InterPro" id="IPR006664">
    <property type="entry name" value="OMP_bac"/>
</dbReference>
<dbReference type="Gene3D" id="3.40.1520.20">
    <property type="match status" value="2"/>
</dbReference>